<gene>
    <name evidence="2" type="ORF">RCO7_09804</name>
</gene>
<sequence length="77" mass="8320">MRTIFFALSLLLPFTAAKGACQNRTDVCAVTPVILSLIPASERVKSPNTKTALVQFKNTHPSHAAAVTSRLLDKLAR</sequence>
<feature type="chain" id="PRO_5009446948" evidence="1">
    <location>
        <begin position="20"/>
        <end position="77"/>
    </location>
</feature>
<reference evidence="3" key="1">
    <citation type="submission" date="2016-03" db="EMBL/GenBank/DDBJ databases">
        <authorList>
            <person name="Ploux O."/>
        </authorList>
    </citation>
    <scope>NUCLEOTIDE SEQUENCE [LARGE SCALE GENOMIC DNA]</scope>
    <source>
        <strain evidence="3">UK7</strain>
    </source>
</reference>
<organism evidence="2 3">
    <name type="scientific">Rhynchosporium graminicola</name>
    <dbReference type="NCBI Taxonomy" id="2792576"/>
    <lineage>
        <taxon>Eukaryota</taxon>
        <taxon>Fungi</taxon>
        <taxon>Dikarya</taxon>
        <taxon>Ascomycota</taxon>
        <taxon>Pezizomycotina</taxon>
        <taxon>Leotiomycetes</taxon>
        <taxon>Helotiales</taxon>
        <taxon>Ploettnerulaceae</taxon>
        <taxon>Rhynchosporium</taxon>
    </lineage>
</organism>
<comment type="caution">
    <text evidence="2">The sequence shown here is derived from an EMBL/GenBank/DDBJ whole genome shotgun (WGS) entry which is preliminary data.</text>
</comment>
<dbReference type="EMBL" id="FJUW01000048">
    <property type="protein sequence ID" value="CZT08926.1"/>
    <property type="molecule type" value="Genomic_DNA"/>
</dbReference>
<accession>A0A1E1LEG6</accession>
<dbReference type="InParanoid" id="A0A1E1LEG6"/>
<protein>
    <submittedName>
        <fullName evidence="2">Uncharacterized protein</fullName>
    </submittedName>
</protein>
<name>A0A1E1LEG6_9HELO</name>
<dbReference type="Proteomes" id="UP000178129">
    <property type="component" value="Unassembled WGS sequence"/>
</dbReference>
<feature type="signal peptide" evidence="1">
    <location>
        <begin position="1"/>
        <end position="19"/>
    </location>
</feature>
<keyword evidence="3" id="KW-1185">Reference proteome</keyword>
<keyword evidence="1" id="KW-0732">Signal</keyword>
<proteinExistence type="predicted"/>
<evidence type="ECO:0000313" key="3">
    <source>
        <dbReference type="Proteomes" id="UP000178129"/>
    </source>
</evidence>
<evidence type="ECO:0000256" key="1">
    <source>
        <dbReference type="SAM" id="SignalP"/>
    </source>
</evidence>
<dbReference type="AlphaFoldDB" id="A0A1E1LEG6"/>
<evidence type="ECO:0000313" key="2">
    <source>
        <dbReference type="EMBL" id="CZT08926.1"/>
    </source>
</evidence>